<protein>
    <submittedName>
        <fullName evidence="2">Uncharacterized protein</fullName>
    </submittedName>
</protein>
<proteinExistence type="predicted"/>
<organism evidence="2 3">
    <name type="scientific">Orchesella dallaii</name>
    <dbReference type="NCBI Taxonomy" id="48710"/>
    <lineage>
        <taxon>Eukaryota</taxon>
        <taxon>Metazoa</taxon>
        <taxon>Ecdysozoa</taxon>
        <taxon>Arthropoda</taxon>
        <taxon>Hexapoda</taxon>
        <taxon>Collembola</taxon>
        <taxon>Entomobryomorpha</taxon>
        <taxon>Entomobryoidea</taxon>
        <taxon>Orchesellidae</taxon>
        <taxon>Orchesellinae</taxon>
        <taxon>Orchesella</taxon>
    </lineage>
</organism>
<reference evidence="2 3" key="1">
    <citation type="submission" date="2024-08" db="EMBL/GenBank/DDBJ databases">
        <authorList>
            <person name="Cucini C."/>
            <person name="Frati F."/>
        </authorList>
    </citation>
    <scope>NUCLEOTIDE SEQUENCE [LARGE SCALE GENOMIC DNA]</scope>
</reference>
<evidence type="ECO:0000313" key="2">
    <source>
        <dbReference type="EMBL" id="CAL8143908.1"/>
    </source>
</evidence>
<feature type="region of interest" description="Disordered" evidence="1">
    <location>
        <begin position="1"/>
        <end position="23"/>
    </location>
</feature>
<dbReference type="Proteomes" id="UP001642540">
    <property type="component" value="Unassembled WGS sequence"/>
</dbReference>
<comment type="caution">
    <text evidence="2">The sequence shown here is derived from an EMBL/GenBank/DDBJ whole genome shotgun (WGS) entry which is preliminary data.</text>
</comment>
<evidence type="ECO:0000313" key="3">
    <source>
        <dbReference type="Proteomes" id="UP001642540"/>
    </source>
</evidence>
<accession>A0ABP1S622</accession>
<dbReference type="EMBL" id="CAXLJM020000160">
    <property type="protein sequence ID" value="CAL8143908.1"/>
    <property type="molecule type" value="Genomic_DNA"/>
</dbReference>
<sequence length="140" mass="15311">MSGDCTSDNQVGNDNNTHLLNCTHPGRTVIASKSRESKEGPCRQDHIQMKEGVYDDGQANKEPPLVVPSTSTSVNDFESVNASAIEQEQCREHASTKSLALQQTPFDDSRSVMVLPTVLLANQQPNDQLNSFVYSILTGF</sequence>
<keyword evidence="3" id="KW-1185">Reference proteome</keyword>
<gene>
    <name evidence="2" type="ORF">ODALV1_LOCUS29991</name>
</gene>
<feature type="region of interest" description="Disordered" evidence="1">
    <location>
        <begin position="53"/>
        <end position="73"/>
    </location>
</feature>
<name>A0ABP1S622_9HEXA</name>
<evidence type="ECO:0000256" key="1">
    <source>
        <dbReference type="SAM" id="MobiDB-lite"/>
    </source>
</evidence>
<feature type="compositionally biased region" description="Polar residues" evidence="1">
    <location>
        <begin position="1"/>
        <end position="20"/>
    </location>
</feature>